<comment type="caution">
    <text evidence="1">The sequence shown here is derived from an EMBL/GenBank/DDBJ whole genome shotgun (WGS) entry which is preliminary data.</text>
</comment>
<evidence type="ECO:0008006" key="3">
    <source>
        <dbReference type="Google" id="ProtNLM"/>
    </source>
</evidence>
<proteinExistence type="predicted"/>
<dbReference type="RefSeq" id="WP_128270924.1">
    <property type="nucleotide sequence ID" value="NZ_SAUW01000037.1"/>
</dbReference>
<dbReference type="EMBL" id="SAUW01000037">
    <property type="protein sequence ID" value="RWR05403.1"/>
    <property type="molecule type" value="Genomic_DNA"/>
</dbReference>
<name>A0A443IKB5_9RHOB</name>
<reference evidence="1 2" key="1">
    <citation type="submission" date="2019-01" db="EMBL/GenBank/DDBJ databases">
        <title>Sinorhodobacter populi sp. nov. isolated from the symptomatic bark tissue of Populus euramericana canker.</title>
        <authorList>
            <person name="Xu G."/>
        </authorList>
    </citation>
    <scope>NUCLEOTIDE SEQUENCE [LARGE SCALE GENOMIC DNA]</scope>
    <source>
        <strain evidence="1 2">2D-5</strain>
    </source>
</reference>
<evidence type="ECO:0000313" key="1">
    <source>
        <dbReference type="EMBL" id="RWR05403.1"/>
    </source>
</evidence>
<dbReference type="AlphaFoldDB" id="A0A443IKB5"/>
<sequence>MTFHTCCGPMPCHHGAGPEVRQLAADAETLAMVLPVFGRAVATTIGPHALISETGSYAAAELAGQPSRPGTGSRIGLRLAAGRGERLFYIPADPARRRPATLHLIDPLGRIAHRTELAAPEDILMLSSMLPELDPGVPDPIAPEEDPPRVLSLPAIRQARAQWWFCSACRHQDDFLLDGGGQRRDCLPHLGATAARRVEPGILPSLLEHLSHRGLPFTRAVARLGCMHAMSEVVEETAQDGRMTVLRSGSGLMAIDLSAVRQCWLTRWGHGVNGLVMLELYDAKGRCIGYFGADTRNGLATRQEWDRLATGLA</sequence>
<dbReference type="Gene3D" id="3.40.1570.10">
    <property type="entry name" value="HemS/ChuS/ChuX like domains"/>
    <property type="match status" value="2"/>
</dbReference>
<keyword evidence="2" id="KW-1185">Reference proteome</keyword>
<accession>A0A443IKB5</accession>
<evidence type="ECO:0000313" key="2">
    <source>
        <dbReference type="Proteomes" id="UP000285710"/>
    </source>
</evidence>
<dbReference type="SUPFAM" id="SSF144064">
    <property type="entry name" value="Heme iron utilization protein-like"/>
    <property type="match status" value="1"/>
</dbReference>
<dbReference type="Proteomes" id="UP000285710">
    <property type="component" value="Unassembled WGS sequence"/>
</dbReference>
<gene>
    <name evidence="1" type="ORF">D2T33_19910</name>
</gene>
<protein>
    <recommendedName>
        <fullName evidence="3">Haemin-degrading HemS/ChuX domain-containing protein</fullName>
    </recommendedName>
</protein>
<reference evidence="1 2" key="2">
    <citation type="submission" date="2019-01" db="EMBL/GenBank/DDBJ databases">
        <authorList>
            <person name="Li Y."/>
        </authorList>
    </citation>
    <scope>NUCLEOTIDE SEQUENCE [LARGE SCALE GENOMIC DNA]</scope>
    <source>
        <strain evidence="1 2">2D-5</strain>
    </source>
</reference>
<organism evidence="1 2">
    <name type="scientific">Paenirhodobacter populi</name>
    <dbReference type="NCBI Taxonomy" id="2306993"/>
    <lineage>
        <taxon>Bacteria</taxon>
        <taxon>Pseudomonadati</taxon>
        <taxon>Pseudomonadota</taxon>
        <taxon>Alphaproteobacteria</taxon>
        <taxon>Rhodobacterales</taxon>
        <taxon>Rhodobacter group</taxon>
        <taxon>Paenirhodobacter</taxon>
    </lineage>
</organism>
<dbReference type="InterPro" id="IPR053733">
    <property type="entry name" value="Heme_Transport_Util_sf"/>
</dbReference>